<dbReference type="Proteomes" id="UP001443914">
    <property type="component" value="Unassembled WGS sequence"/>
</dbReference>
<organism evidence="1 2">
    <name type="scientific">Saponaria officinalis</name>
    <name type="common">Common soapwort</name>
    <name type="synonym">Lychnis saponaria</name>
    <dbReference type="NCBI Taxonomy" id="3572"/>
    <lineage>
        <taxon>Eukaryota</taxon>
        <taxon>Viridiplantae</taxon>
        <taxon>Streptophyta</taxon>
        <taxon>Embryophyta</taxon>
        <taxon>Tracheophyta</taxon>
        <taxon>Spermatophyta</taxon>
        <taxon>Magnoliopsida</taxon>
        <taxon>eudicotyledons</taxon>
        <taxon>Gunneridae</taxon>
        <taxon>Pentapetalae</taxon>
        <taxon>Caryophyllales</taxon>
        <taxon>Caryophyllaceae</taxon>
        <taxon>Caryophylleae</taxon>
        <taxon>Saponaria</taxon>
    </lineage>
</organism>
<protein>
    <submittedName>
        <fullName evidence="1">Uncharacterized protein</fullName>
    </submittedName>
</protein>
<accession>A0AAW1GSW6</accession>
<dbReference type="SUPFAM" id="SSF50370">
    <property type="entry name" value="Ricin B-like lectins"/>
    <property type="match status" value="1"/>
</dbReference>
<evidence type="ECO:0000313" key="1">
    <source>
        <dbReference type="EMBL" id="KAK9667079.1"/>
    </source>
</evidence>
<evidence type="ECO:0000313" key="2">
    <source>
        <dbReference type="Proteomes" id="UP001443914"/>
    </source>
</evidence>
<name>A0AAW1GSW6_SAPOF</name>
<dbReference type="EMBL" id="JBDFQZ010000014">
    <property type="protein sequence ID" value="KAK9667079.1"/>
    <property type="molecule type" value="Genomic_DNA"/>
</dbReference>
<dbReference type="Gene3D" id="2.80.10.50">
    <property type="match status" value="1"/>
</dbReference>
<dbReference type="PROSITE" id="PS50231">
    <property type="entry name" value="RICIN_B_LECTIN"/>
    <property type="match status" value="1"/>
</dbReference>
<sequence length="115" mass="12595">MAPAITYRISCKKQGSDGAYYVAVRNDTLALAAANTDDDSQLIMVNKPCCDNGDKSVLWAEETEDESGYKFLKAPPLVDMVMDALGASINDDATISVYPRKRPTSDNQLWTFVPV</sequence>
<reference evidence="1" key="1">
    <citation type="submission" date="2024-03" db="EMBL/GenBank/DDBJ databases">
        <title>WGS assembly of Saponaria officinalis var. Norfolk2.</title>
        <authorList>
            <person name="Jenkins J."/>
            <person name="Shu S."/>
            <person name="Grimwood J."/>
            <person name="Barry K."/>
            <person name="Goodstein D."/>
            <person name="Schmutz J."/>
            <person name="Leebens-Mack J."/>
            <person name="Osbourn A."/>
        </authorList>
    </citation>
    <scope>NUCLEOTIDE SEQUENCE [LARGE SCALE GENOMIC DNA]</scope>
    <source>
        <strain evidence="1">JIC</strain>
    </source>
</reference>
<dbReference type="InterPro" id="IPR035992">
    <property type="entry name" value="Ricin_B-like_lectins"/>
</dbReference>
<dbReference type="AlphaFoldDB" id="A0AAW1GSW6"/>
<gene>
    <name evidence="1" type="ORF">RND81_14G231300</name>
</gene>
<comment type="caution">
    <text evidence="1">The sequence shown here is derived from an EMBL/GenBank/DDBJ whole genome shotgun (WGS) entry which is preliminary data.</text>
</comment>
<keyword evidence="2" id="KW-1185">Reference proteome</keyword>
<proteinExistence type="predicted"/>